<dbReference type="InterPro" id="IPR006530">
    <property type="entry name" value="YD"/>
</dbReference>
<evidence type="ECO:0000256" key="2">
    <source>
        <dbReference type="ARBA" id="ARBA00022737"/>
    </source>
</evidence>
<feature type="domain" description="LamG-like jellyroll fold" evidence="6">
    <location>
        <begin position="2020"/>
        <end position="2154"/>
    </location>
</feature>
<feature type="domain" description="Hint" evidence="5">
    <location>
        <begin position="3315"/>
        <end position="3417"/>
    </location>
</feature>
<organism evidence="7 8">
    <name type="scientific">Hamadaea flava</name>
    <dbReference type="NCBI Taxonomy" id="1742688"/>
    <lineage>
        <taxon>Bacteria</taxon>
        <taxon>Bacillati</taxon>
        <taxon>Actinomycetota</taxon>
        <taxon>Actinomycetes</taxon>
        <taxon>Micromonosporales</taxon>
        <taxon>Micromonosporaceae</taxon>
        <taxon>Hamadaea</taxon>
    </lineage>
</organism>
<evidence type="ECO:0000256" key="4">
    <source>
        <dbReference type="SAM" id="MobiDB-lite"/>
    </source>
</evidence>
<dbReference type="SMART" id="SM00306">
    <property type="entry name" value="HintN"/>
    <property type="match status" value="1"/>
</dbReference>
<evidence type="ECO:0000259" key="6">
    <source>
        <dbReference type="SMART" id="SM00560"/>
    </source>
</evidence>
<comment type="caution">
    <text evidence="7">The sequence shown here is derived from an EMBL/GenBank/DDBJ whole genome shotgun (WGS) entry which is preliminary data.</text>
</comment>
<name>A0ABV8LNP5_9ACTN</name>
<dbReference type="InterPro" id="IPR045351">
    <property type="entry name" value="DUF6531"/>
</dbReference>
<dbReference type="Gene3D" id="1.20.120.20">
    <property type="entry name" value="Apolipoprotein"/>
    <property type="match status" value="1"/>
</dbReference>
<dbReference type="SUPFAM" id="SSF49899">
    <property type="entry name" value="Concanavalin A-like lectins/glucanases"/>
    <property type="match status" value="3"/>
</dbReference>
<gene>
    <name evidence="7" type="ORF">ACFOZ4_15760</name>
</gene>
<sequence length="3585" mass="378511">MRSWPRRVVFVALVLFGLSVGVPSGVVPENGSFPLGWLTSWMAQRPLWAYGSPTAGLPAVAQGHAGKGGYVSAEETDSHTGTGRAPKKVANGLDGYQPSKVDSSPTKQTVVSPKGFDEKSKVRVPQASSATSTMWRDSNGIYARQVFQEPVNYKAADGTWQPIDGTFKRTASGRWETAANSWKLSIAGGTSTATSTAEDASGTVPLALAGSAAQDLVTVTAPTGEIVGYSLEGATLGEPAVSDGSALYTGVLPSTDVRIESQAMAAKETLILHSSSAPSTWTYPLNLSGVTPSINADGEVVFTNQAGTIVARMPRGYLKDSSFNAQSGEAAFSHDVTYELVDVDGQPAVRVTASAAWLADPARVFPVYVDPVLRLDTDGDTYVMYGDDVDHSGEDTLKIGTANGGTTRAKSLLHFGDFATTYGGKHLTYVTLNLFMTWQYNCTAQPFSVYAVGASWAATSARWGSSTTYGGPALRSPALGTASPNSAAACGNTGSSATVGDWVPVILSVDEFNAWTTGGSTNYGLAVSANSDTTNAQWKRFTSRNGPTGDTACGGRTCAPYIYAIYTDDVLPQVDTRYPANGATVDTLTPELTTRAHDPDNWPAKGLKYQYVVYNDVWTRLWTSTWSTTPSVTVPAGILAWNKSYNYTVLLDDYSLKSAERPYAFTTPVPQPAIASQFSQNSGKGFDPSTGNYTTSATDASIAGVGPGLEITRYYNSINRNSDTAAFGAGWTSVVDMRATQVKDFAGTLQTVSVRYPTGQEVAFGRNSDGSFTAPMGRYAVFKPILSGTTVVGYSLTDKDATTYTFAQASGTTVWKISSITDANGRTLTFTYNASGQLETMTSASGRSLHVEWMTSSSTRDYISRIYTDPAISGDASTVKSWTYTVDNVKLTSVCGPVASECTTYAYTSISQGANTVLNSGAYSYWRLGDAPGPIAKSSVLARAGTDNGLYNNVTVGPDKMYTQASASAAFNGTSSSVQLPGKLVTDGTYQSISLWFKTTTAGGVLFSYSAGAISGGTTAGNYTPALYIDANGYLRGEFWQGTTTPIKSLTTVTDDTWHHVALIGAGDTQTMYLDNTVQGTLAGTISMYQTGGASYEYLGAGFIGHGWPDHANSGASPAKATYFTGQISDAAFFTKALARSEVAAVRDAARWSSYELTKITRPSGRVTAQVTYDTASAKVTTVTDENGGTWTLNAPTIAGDSDVYAASVLGSKPANYWRLDEPGDTTDAVNEVAGGTATYAGTVTFSETGPFADRTAVKLDGSSANLLLPTSNINLGGPASVSLWFKMPSASTAGGVLYGYQNGPITDPTATTSAVPALYVGTDGKLRGGFWTTAGGTPITTTTSVADGKWHQATLAASSASQTLYLDGVAIGTKNVALSVPANGYSYLGAGKWASWIGSNAANPVGYFPGWIAEAAFFGSTLSADEIAAQFAASKASLPQVLTTVDTTITTISMPVQTVTVTDPGGQTISYAYDLANGSRMVSQTDAIGKTTRYGYDTGGFSSLEYDENGIWTQSIQDSRGNTIQQISCQDQDQNKCSSVYFEYYLNAADSVDPRNDQIVSSRDARSTSATDNTYKTTNAYDAKGNATTVTDPLGRVTTTAYTDGTTTAAYGGGFAPAGLPASVTKPSGAIETIEYYPNGDVGRVTTPAGKVTTYTYDNLGRKLSEAEVTSTFATGLTTTYTYDDAGRVLTQTDPPVTNRVTGAVHTSVTTNVYDVDGNMTSQTISDSTGGDIARTETVAFNKYGQKESQTDAVGNTTQFGYDTYGNVVLETEADGGQTRYELDANGNLLNAYMVGYTGDPNNPQTAAEILIQAKKYDPAGRLAWEKDAAGWYTAYDYTNNGLVAKVIRADGDPENGTSKKFVTQLNTYDPAGNLTQQVTNNGATTTVYEYDAAGRQWRTTLDANGLNRVTTNVFAADDTVVSTRSSSGTAGTLMARSDTMYDPEGNVQAQTSYATDPATTPVAWWKLNQSTGTDAADAAGNAIAGMSSTGVTWNGTAATFDGSTGYLSVSDPVVDTSRSFTMSAWVTLADKNANHPVVLKSSRSSSSFYLMYEQSTDKWYATGSQTTYGGSWKALRSTSSPTVGTATHLAVVYDAAAQTYSMYVNGTLEATTTGVVNRQDARGSFYIGKYSSYYMAGSIRDVQVYQDALTATQIATVKGGTTPAAGASVSRAMMATDEGGLIRSSKDPNGNVTSISNDEAGRPALLTGATVTAETYSGGTTSARPVTYIGYDTFGDKTETVDGNGNRTVHVFDRAGRQYETHLPAYTPPGSSTVINPVASQTYDALSQVTTSTDALGKTTHYDYDQLGRVWKTTAPDGGISYASYDLLGNQTWSKDPTSKISGATYDYLGRQTTSYQHMNAANVDYTTTYSYDTYGRLQTVTTPGGSTTGYTYDPAGETLTTIINSSRITKVDYDGLGRPVKTTNPDLTYSQVSYDMLGRAKLTSSYKPGTTPTLLASTSATYDKAGNQLTSTDAENNTITYTYDPTGMILSETQPITATDAIATTFGYDLAGNRTRFTDGRGNKFWTTYNTLGLPESQIEPATTAYSAAADRTYTTAYNAAGQAASQTQPGGVTQSYAYDDAGRMTSQSGTGADGATGTRTFGYDLAGRITSFDTGVGTNTIGYEDRGLPSTISGPSGNSAFEYDLNGSMTKRTDAAGTTTYSYFTSGRDSGLLSQVANTSAGVDIRFDPYNDMGSATTLTYYSGNAKADTRTFAYDDLHRMTSDEVKTTGGATVSKIVYGWDKNGNEKTKTTTNFAGVTRSNTYTYDKADRLVTWNDGTTSTTYAYDKSGNRTQNGTRLFVYDERNRLVGDGATTYNYTARGTLSSTQTGSTTYTTTADAFGQILSQGSAGGTQTYTYDALGRAIKTGFAYTGLDNDLAADSETTYVRDPSSDLVGEVRTADQTKRLTLTDLHDDVVGQLTATSATLDGSVNYDPLGKVLASSGTVIGHLGYQSEWTESVTGRVNMLARWYNTDTGQFDTRDTASNSPTPDSINANRYQYGNANPMTATDPSGHWPSWIKKATSAVSNTFSSAYNSVKSYASSAANYASSRMSAARSWAADRYDAASNYVNKKVSQAKNYVKKKVEQGRKYVQKKAQQLKHKVKNTYNKVKQAAKQVKAKAARHVAKVVKNVKDAAKATGKWIKDHKDAIIEVVAVVATVAATIALGPVGGLLVGIAINVAKDAATGKIHSLADLGRSVLSGAITGTIGAVTGGVGGAIGGKIAGMVAGKVGTGILARAATGAIGGAISGGVGGGLGDAATQYAQTGHVDWGRAGAAALTGAAVGGAMGGIGGALTKPRTEGSQGSPGKTCHSFDPSTRVLMANGSTKAIKDVKIGDKVTATDPTTGRTEAKPVTVLHNNNDSDLADITVRDQKTGKSTVLHTTWFHPFWNATNSQWTDAKDLKTGDRLRDANGQTTQIVAAVKVWTGLRWMRDLTVDDIHAYYVLAGNVPVLVHNVDQKRLCDLTLGPDGSRKAEGVTAERGDTVLPHEQKMVNESGDRNGCATCPATSSGYADGHWTGDHTPPNKAAPNGPWTLYPQCKTCAKQQGGIVNGINREWYDFPAEPRFPGLVDGTRLGLINL</sequence>
<keyword evidence="1" id="KW-0732">Signal</keyword>
<dbReference type="Gene3D" id="2.180.10.10">
    <property type="entry name" value="RHS repeat-associated core"/>
    <property type="match status" value="4"/>
</dbReference>
<keyword evidence="8" id="KW-1185">Reference proteome</keyword>
<dbReference type="InterPro" id="IPR056823">
    <property type="entry name" value="TEN-like_YD-shell"/>
</dbReference>
<dbReference type="Pfam" id="PF20148">
    <property type="entry name" value="DUF6531"/>
    <property type="match status" value="1"/>
</dbReference>
<dbReference type="Pfam" id="PF05593">
    <property type="entry name" value="RHS_repeat"/>
    <property type="match status" value="5"/>
</dbReference>
<dbReference type="InterPro" id="IPR031325">
    <property type="entry name" value="RHS_repeat"/>
</dbReference>
<dbReference type="NCBIfam" id="TIGR03696">
    <property type="entry name" value="Rhs_assc_core"/>
    <property type="match status" value="1"/>
</dbReference>
<proteinExistence type="predicted"/>
<dbReference type="Gene3D" id="2.60.120.200">
    <property type="match status" value="3"/>
</dbReference>
<evidence type="ECO:0000313" key="8">
    <source>
        <dbReference type="Proteomes" id="UP001595816"/>
    </source>
</evidence>
<dbReference type="Proteomes" id="UP001595816">
    <property type="component" value="Unassembled WGS sequence"/>
</dbReference>
<dbReference type="InterPro" id="IPR013320">
    <property type="entry name" value="ConA-like_dom_sf"/>
</dbReference>
<dbReference type="Pfam" id="PF13385">
    <property type="entry name" value="Laminin_G_3"/>
    <property type="match status" value="3"/>
</dbReference>
<dbReference type="Pfam" id="PF25023">
    <property type="entry name" value="TEN_YD-shell"/>
    <property type="match status" value="1"/>
</dbReference>
<dbReference type="NCBIfam" id="TIGR01643">
    <property type="entry name" value="YD_repeat_2x"/>
    <property type="match status" value="8"/>
</dbReference>
<dbReference type="InterPro" id="IPR036844">
    <property type="entry name" value="Hint_dom_sf"/>
</dbReference>
<dbReference type="Pfam" id="PF07591">
    <property type="entry name" value="PT-HINT"/>
    <property type="match status" value="1"/>
</dbReference>
<keyword evidence="3" id="KW-1015">Disulfide bond</keyword>
<accession>A0ABV8LNP5</accession>
<dbReference type="Gene3D" id="2.170.16.10">
    <property type="entry name" value="Hedgehog/Intein (Hint) domain"/>
    <property type="match status" value="1"/>
</dbReference>
<feature type="region of interest" description="Disordered" evidence="4">
    <location>
        <begin position="67"/>
        <end position="120"/>
    </location>
</feature>
<keyword evidence="2" id="KW-0677">Repeat</keyword>
<evidence type="ECO:0000256" key="1">
    <source>
        <dbReference type="ARBA" id="ARBA00022729"/>
    </source>
</evidence>
<dbReference type="InterPro" id="IPR050708">
    <property type="entry name" value="T6SS_VgrG/RHS"/>
</dbReference>
<dbReference type="SUPFAM" id="SSF51294">
    <property type="entry name" value="Hedgehog/intein (Hint) domain"/>
    <property type="match status" value="1"/>
</dbReference>
<evidence type="ECO:0000259" key="5">
    <source>
        <dbReference type="SMART" id="SM00306"/>
    </source>
</evidence>
<evidence type="ECO:0000313" key="7">
    <source>
        <dbReference type="EMBL" id="MFC4132066.1"/>
    </source>
</evidence>
<protein>
    <submittedName>
        <fullName evidence="7">LamG-like jellyroll fold domain-containing protein</fullName>
    </submittedName>
</protein>
<dbReference type="InterPro" id="IPR001791">
    <property type="entry name" value="Laminin_G"/>
</dbReference>
<dbReference type="PANTHER" id="PTHR32305:SF15">
    <property type="entry name" value="PROTEIN RHSA-RELATED"/>
    <property type="match status" value="1"/>
</dbReference>
<dbReference type="InterPro" id="IPR003587">
    <property type="entry name" value="Hint_dom_N"/>
</dbReference>
<dbReference type="CDD" id="cd00110">
    <property type="entry name" value="LamG"/>
    <property type="match status" value="1"/>
</dbReference>
<dbReference type="RefSeq" id="WP_253753943.1">
    <property type="nucleotide sequence ID" value="NZ_JAMZDZ010000001.1"/>
</dbReference>
<dbReference type="CDD" id="cd00081">
    <property type="entry name" value="Hint"/>
    <property type="match status" value="1"/>
</dbReference>
<dbReference type="SMART" id="SM00560">
    <property type="entry name" value="LamGL"/>
    <property type="match status" value="1"/>
</dbReference>
<dbReference type="InterPro" id="IPR022385">
    <property type="entry name" value="Rhs_assc_core"/>
</dbReference>
<feature type="compositionally biased region" description="Polar residues" evidence="4">
    <location>
        <begin position="100"/>
        <end position="111"/>
    </location>
</feature>
<dbReference type="InterPro" id="IPR006558">
    <property type="entry name" value="LamG-like"/>
</dbReference>
<dbReference type="PANTHER" id="PTHR32305">
    <property type="match status" value="1"/>
</dbReference>
<evidence type="ECO:0000256" key="3">
    <source>
        <dbReference type="ARBA" id="ARBA00023157"/>
    </source>
</evidence>
<dbReference type="EMBL" id="JBHSAY010000009">
    <property type="protein sequence ID" value="MFC4132066.1"/>
    <property type="molecule type" value="Genomic_DNA"/>
</dbReference>
<reference evidence="8" key="1">
    <citation type="journal article" date="2019" name="Int. J. Syst. Evol. Microbiol.">
        <title>The Global Catalogue of Microorganisms (GCM) 10K type strain sequencing project: providing services to taxonomists for standard genome sequencing and annotation.</title>
        <authorList>
            <consortium name="The Broad Institute Genomics Platform"/>
            <consortium name="The Broad Institute Genome Sequencing Center for Infectious Disease"/>
            <person name="Wu L."/>
            <person name="Ma J."/>
        </authorList>
    </citation>
    <scope>NUCLEOTIDE SEQUENCE [LARGE SCALE GENOMIC DNA]</scope>
    <source>
        <strain evidence="8">CGMCC 4.7289</strain>
    </source>
</reference>